<reference evidence="1" key="1">
    <citation type="submission" date="2023-08" db="EMBL/GenBank/DDBJ databases">
        <authorList>
            <person name="Alioto T."/>
            <person name="Alioto T."/>
            <person name="Gomez Garrido J."/>
        </authorList>
    </citation>
    <scope>NUCLEOTIDE SEQUENCE</scope>
</reference>
<sequence length="140" mass="16104">MTAIGTSDYAYKYYHIFFLKRRIAMNPLACANSEVFQFSGFFNMVENNSENEGTVSHPGYVAFSPPYNLWEDVFKASIHGHSAQIYCIKEFSQQVCCGSIKKTKEDYQHQEDESLIPTKACGRTYSRLKCDDRQHATQMD</sequence>
<accession>A0AA36F6N6</accession>
<gene>
    <name evidence="1" type="ORF">OCTVUL_1B029511</name>
</gene>
<dbReference type="AlphaFoldDB" id="A0AA36F6N6"/>
<keyword evidence="2" id="KW-1185">Reference proteome</keyword>
<dbReference type="EMBL" id="OX597820">
    <property type="protein sequence ID" value="CAI9726185.1"/>
    <property type="molecule type" value="Genomic_DNA"/>
</dbReference>
<proteinExistence type="predicted"/>
<name>A0AA36F6N6_OCTVU</name>
<dbReference type="Proteomes" id="UP001162480">
    <property type="component" value="Chromosome 7"/>
</dbReference>
<organism evidence="1 2">
    <name type="scientific">Octopus vulgaris</name>
    <name type="common">Common octopus</name>
    <dbReference type="NCBI Taxonomy" id="6645"/>
    <lineage>
        <taxon>Eukaryota</taxon>
        <taxon>Metazoa</taxon>
        <taxon>Spiralia</taxon>
        <taxon>Lophotrochozoa</taxon>
        <taxon>Mollusca</taxon>
        <taxon>Cephalopoda</taxon>
        <taxon>Coleoidea</taxon>
        <taxon>Octopodiformes</taxon>
        <taxon>Octopoda</taxon>
        <taxon>Incirrata</taxon>
        <taxon>Octopodidae</taxon>
        <taxon>Octopus</taxon>
    </lineage>
</organism>
<evidence type="ECO:0000313" key="2">
    <source>
        <dbReference type="Proteomes" id="UP001162480"/>
    </source>
</evidence>
<evidence type="ECO:0000313" key="1">
    <source>
        <dbReference type="EMBL" id="CAI9726185.1"/>
    </source>
</evidence>
<protein>
    <submittedName>
        <fullName evidence="1">Uncharacterized protein</fullName>
    </submittedName>
</protein>